<dbReference type="EMBL" id="BAAATJ010000003">
    <property type="protein sequence ID" value="GAA2388065.1"/>
    <property type="molecule type" value="Genomic_DNA"/>
</dbReference>
<dbReference type="InterPro" id="IPR001387">
    <property type="entry name" value="Cro/C1-type_HTH"/>
</dbReference>
<organism evidence="2 3">
    <name type="scientific">Streptomyces glaucosporus</name>
    <dbReference type="NCBI Taxonomy" id="284044"/>
    <lineage>
        <taxon>Bacteria</taxon>
        <taxon>Bacillati</taxon>
        <taxon>Actinomycetota</taxon>
        <taxon>Actinomycetes</taxon>
        <taxon>Kitasatosporales</taxon>
        <taxon>Streptomycetaceae</taxon>
        <taxon>Streptomyces</taxon>
    </lineage>
</organism>
<keyword evidence="3" id="KW-1185">Reference proteome</keyword>
<gene>
    <name evidence="2" type="ORF">GCM10010420_09050</name>
</gene>
<evidence type="ECO:0000313" key="2">
    <source>
        <dbReference type="EMBL" id="GAA2388065.1"/>
    </source>
</evidence>
<dbReference type="SMART" id="SM00530">
    <property type="entry name" value="HTH_XRE"/>
    <property type="match status" value="1"/>
</dbReference>
<accession>A0ABN3HTW4</accession>
<protein>
    <submittedName>
        <fullName evidence="2">Helix-turn-helix transcriptional regulator</fullName>
    </submittedName>
</protein>
<proteinExistence type="predicted"/>
<dbReference type="Gene3D" id="1.10.260.40">
    <property type="entry name" value="lambda repressor-like DNA-binding domains"/>
    <property type="match status" value="1"/>
</dbReference>
<reference evidence="2 3" key="1">
    <citation type="journal article" date="2019" name="Int. J. Syst. Evol. Microbiol.">
        <title>The Global Catalogue of Microorganisms (GCM) 10K type strain sequencing project: providing services to taxonomists for standard genome sequencing and annotation.</title>
        <authorList>
            <consortium name="The Broad Institute Genomics Platform"/>
            <consortium name="The Broad Institute Genome Sequencing Center for Infectious Disease"/>
            <person name="Wu L."/>
            <person name="Ma J."/>
        </authorList>
    </citation>
    <scope>NUCLEOTIDE SEQUENCE [LARGE SCALE GENOMIC DNA]</scope>
    <source>
        <strain evidence="2 3">JCM 6921</strain>
    </source>
</reference>
<dbReference type="Pfam" id="PF13560">
    <property type="entry name" value="HTH_31"/>
    <property type="match status" value="1"/>
</dbReference>
<evidence type="ECO:0000313" key="3">
    <source>
        <dbReference type="Proteomes" id="UP001500058"/>
    </source>
</evidence>
<dbReference type="RefSeq" id="WP_344629519.1">
    <property type="nucleotide sequence ID" value="NZ_BAAATJ010000003.1"/>
</dbReference>
<dbReference type="Proteomes" id="UP001500058">
    <property type="component" value="Unassembled WGS sequence"/>
</dbReference>
<dbReference type="SUPFAM" id="SSF47413">
    <property type="entry name" value="lambda repressor-like DNA-binding domains"/>
    <property type="match status" value="1"/>
</dbReference>
<evidence type="ECO:0000259" key="1">
    <source>
        <dbReference type="PROSITE" id="PS50943"/>
    </source>
</evidence>
<dbReference type="InterPro" id="IPR010982">
    <property type="entry name" value="Lambda_DNA-bd_dom_sf"/>
</dbReference>
<comment type="caution">
    <text evidence="2">The sequence shown here is derived from an EMBL/GenBank/DDBJ whole genome shotgun (WGS) entry which is preliminary data.</text>
</comment>
<dbReference type="InterPro" id="IPR043917">
    <property type="entry name" value="DUF5753"/>
</dbReference>
<name>A0ABN3HTW4_9ACTN</name>
<dbReference type="PROSITE" id="PS50943">
    <property type="entry name" value="HTH_CROC1"/>
    <property type="match status" value="1"/>
</dbReference>
<feature type="domain" description="HTH cro/C1-type" evidence="1">
    <location>
        <begin position="13"/>
        <end position="67"/>
    </location>
</feature>
<dbReference type="Pfam" id="PF19054">
    <property type="entry name" value="DUF5753"/>
    <property type="match status" value="1"/>
</dbReference>
<dbReference type="CDD" id="cd00093">
    <property type="entry name" value="HTH_XRE"/>
    <property type="match status" value="1"/>
</dbReference>
<sequence length="279" mass="31658">MATVGRIVLGLRLRDLREKAGCSYEEAARALSVNTATVRRMEKAEVGLKPLFVEKLLETYGVERPEIDAFLTLVEESRKPGWWHRFRDVLPDWFGLYVSLEGAANLIRGYEPHCVPGLLQTEDYARALLRTGFPNAPDEEIERRVALRMGRQRLLEKTDAPRLWAVMDETVLRRTVGGPEVMRAQVDRLLEAMELPNVTLQVLPFDAGPHPGMFGPFQLFRFDIPELPDIVYTESLTGAVYLDERPDTAAYLEVLDRMGAQAVSVRRTGEFLGAIRKEF</sequence>